<dbReference type="EMBL" id="CAKOGP040002069">
    <property type="protein sequence ID" value="CAJ1960686.1"/>
    <property type="molecule type" value="Genomic_DNA"/>
</dbReference>
<reference evidence="2" key="1">
    <citation type="submission" date="2023-08" db="EMBL/GenBank/DDBJ databases">
        <authorList>
            <person name="Audoor S."/>
            <person name="Bilcke G."/>
        </authorList>
    </citation>
    <scope>NUCLEOTIDE SEQUENCE</scope>
</reference>
<protein>
    <submittedName>
        <fullName evidence="2">Uncharacterized protein</fullName>
    </submittedName>
</protein>
<gene>
    <name evidence="2" type="ORF">CYCCA115_LOCUS18843</name>
</gene>
<organism evidence="2 3">
    <name type="scientific">Cylindrotheca closterium</name>
    <dbReference type="NCBI Taxonomy" id="2856"/>
    <lineage>
        <taxon>Eukaryota</taxon>
        <taxon>Sar</taxon>
        <taxon>Stramenopiles</taxon>
        <taxon>Ochrophyta</taxon>
        <taxon>Bacillariophyta</taxon>
        <taxon>Bacillariophyceae</taxon>
        <taxon>Bacillariophycidae</taxon>
        <taxon>Bacillariales</taxon>
        <taxon>Bacillariaceae</taxon>
        <taxon>Cylindrotheca</taxon>
    </lineage>
</organism>
<dbReference type="Proteomes" id="UP001295423">
    <property type="component" value="Unassembled WGS sequence"/>
</dbReference>
<evidence type="ECO:0000256" key="1">
    <source>
        <dbReference type="SAM" id="MobiDB-lite"/>
    </source>
</evidence>
<feature type="region of interest" description="Disordered" evidence="1">
    <location>
        <begin position="1"/>
        <end position="49"/>
    </location>
</feature>
<dbReference type="SUPFAM" id="SSF52540">
    <property type="entry name" value="P-loop containing nucleoside triphosphate hydrolases"/>
    <property type="match status" value="1"/>
</dbReference>
<dbReference type="InterPro" id="IPR027417">
    <property type="entry name" value="P-loop_NTPase"/>
</dbReference>
<keyword evidence="3" id="KW-1185">Reference proteome</keyword>
<dbReference type="Gene3D" id="3.40.50.300">
    <property type="entry name" value="P-loop containing nucleotide triphosphate hydrolases"/>
    <property type="match status" value="1"/>
</dbReference>
<proteinExistence type="predicted"/>
<evidence type="ECO:0000313" key="3">
    <source>
        <dbReference type="Proteomes" id="UP001295423"/>
    </source>
</evidence>
<comment type="caution">
    <text evidence="2">The sequence shown here is derived from an EMBL/GenBank/DDBJ whole genome shotgun (WGS) entry which is preliminary data.</text>
</comment>
<accession>A0AAD2G384</accession>
<evidence type="ECO:0000313" key="2">
    <source>
        <dbReference type="EMBL" id="CAJ1960686.1"/>
    </source>
</evidence>
<sequence>MRMIKKLRKKQEQDPEAEAETETMSLDPGNDPLNQSQDAGDDDDVDMNDAINHDASIDLDENTSLDCYPYTFTPLLLFCQSSYFDKGHSNYNSVAQFFSSVLPVDMLENVLYERKNMLYEELLEHVSTHEMFVTCCIDAHFTAFQVIQEHNKKGKYAMLYYDPLKPSLTRISGDGFKNLALYLLMKCNYGDSQHIQENKDHYTGIGATQTRRIIFNMWKKINQISSPSYLNAVKFLKAPLNLKDHVLINDATNCRLMSTQLTGNTCYFQTFLFAVLCKLCKPSLNGHDTIDLENVALLQHTTIEMCKFLLEFFVQPATTINTTTATNDGNGTTGTQEATILRPLTNSNLPLDFYRFQSSPYYQLIMKYLNSKLQGEIPVYELQYNTVMEYYWETKILHTYSKFVLEGAMTSSPNTKSLQSVNGIDDAVRKLARADYYKYRAANFMFGFNAGILQGMESFCEFNSWRKNQLLRYYPQLSKLIGECSQALLVQGNKKITKSSKDHNKYRDYYFMPQFEIGQKELVDVHHYTYLIDLFTLVDVDSALKQRIQAINSCLADHIYFSTQKTANYEKLISTDDFRRSKKFFKLFSSNFLSCDFMSDFIGLGFAEINPKEKEINSLTQTVFYTCDLARTQANRQSFEFEKECINQMARSNYRRYIRRVDNACSINQKYKVNLKIGMGFTYSKYNTLFHFLNVAQEYWNNPDLSNIQVFGKDTRVLLAVSCQKIFFQKGHCGSYHYGILESSSAYGQSNDLAVSMNTGELLPTISKDKRSNMNQLVLTDRIFEFNYLKEIVEGIFARVDGVRLKTDNEVVNLCLLSLMLDFGLYDKYVKLLNLPLLQSLQHSSDTKELQVEVANLIYEFDKKNTNDHVTRSRVEELIFEISYKFLVNKNFSVQSRQFKLIRLLNSDPDYQSYVLLVKIYMSLCQINRSSEVDYYKVHCDGEFRIIIPQNFSKDTSDYLDEVTQHYTFSEKDEHMMYDDLPVFDLRPQQPEINLFRVRFDSSMELQSMVKYLEMSNVFQVIGEKEKFLMFVADNVLLIENSDGMTISINKIRVEIATVFFNEAISFIPCFKYAESEDVVIFTSPNIHYNVSQAGQFCTDYYGMKHDLVDCISSEEIYVDLNDEHVFKSFKLTELLTESKTVIYFPDYLLQVTDRQHLINLLDVAVKIRNISFFILVLLYLRRSSVLLEYIEKEGDVVKIVGPWKEAILYVLNRAESNTHYDDIFKRQFFDLNQYQNATLDDFIDRLCENFTKYQRFIDGEYQIVPRPKQKTFLKKIIKAEKPLTFSEVGSGKTKVILPLLCQTFLSNNLEAHKYFARGGKNKHILVILVPEHLVSDARTQVYRYCLNLNFRQNYRVYDDIFALMHRNVKVDGAMKQIFVASFNSFKKALTYDVICQKVWSVREHILVVADEVDDFLDRNKLVFNICSNKNNTFDRPTLDLFYEISKAAYRKSSLPNLSDSSNPDYWGHLHRKFVAIHTEIQDASRSINKSFGIFNEYTLRHCATNIVHDIEGYKGLIARPYESVNRAMPGSYYSDVERTIFLTYVILTEDVAKYDELFQGERKFISFEYWNAHFVHQLDFDDLVYGHEKLSEIVEKHPDTKDGLTRYLYEIILRRMEIRDRSRSVNSIDIIFNFDCIGFTGTPFLDNYPTFDYIRKGRQDDIPDLIDRSFYAYTSDGLTVDEFEERFALFQGQNSNVLVEYKSSDFIRESTSEMEMLDSIFSREEASGGVQANALVDLCGIFKRSTIHDVRNLILKHFGPDRFKYIYHIDPADNRDRVLYIQSENDAQFDEEFYNHMCNTYDAELRDKIFFFVDNRNVIGKDIPFQLVYQRHYGQPLFTKSVVIAHDVDDFSKIWQAMGRSRTMNDTIFSIYKSGVPKEMVQHAGTVHDIKKQELTRHLYVHNCDCKIAGNISSIYLTLIALYNLSNKSFYYRDEIVNVFLEKMESTISKNLSDHEQKLLNNVLGNSVPRQIFLHILVDKFERSPNKVVSGERLSENRVTELLKHIVQQKFEQRVPSGDILDDYIIFLSGEQHSLMEISYTKQQQKQKQKQQNKNQDSDAMGVFDKRNQLHLQWSVDNYFDYTRSAQDDKAKILLNLPSAVPIATIAYELAGMEHTIRIYPTLQFMYSHFIAGAYITPAVQEAFKKFDGDESKYYSRFWSTVEADASDDWNPQQGRTLEPRIMIKENYIRQSPQYTIAGLSKGVYVIGMKEQFNNFDVLNYPLKDTIQYVADDMGFILFDRTTEKSVDTFGPYFLEHYILMEVLSKHEVSQNVIDYYCNHKDLLQKALGSYDERQGKGFICWRFLINETAKAAAVQLESMER</sequence>
<name>A0AAD2G384_9STRA</name>